<dbReference type="EMBL" id="CP136508">
    <property type="protein sequence ID" value="WUR15694.1"/>
    <property type="molecule type" value="Genomic_DNA"/>
</dbReference>
<proteinExistence type="predicted"/>
<reference evidence="1 2" key="1">
    <citation type="journal article" date="2019" name="Int. J. Syst. Evol. Microbiol.">
        <title>The Draft Whole-Genome Sequence of the Antibiotic Producer Empedobacter haloabium ATCC 31962 Provides Indications for Its Taxonomic Reclassification.</title>
        <authorList>
            <person name="Miess H."/>
            <person name="Arlt P."/>
            <person name="Apel A.K."/>
            <person name="Weber T."/>
            <person name="Nieselt K."/>
            <person name="Hanssen F."/>
            <person name="Czemmel S."/>
            <person name="Nahnsen S."/>
            <person name="Gross H."/>
        </authorList>
    </citation>
    <scope>NUCLEOTIDE SEQUENCE [LARGE SCALE GENOMIC DNA]</scope>
    <source>
        <strain evidence="1 2">ATCC 31962</strain>
    </source>
</reference>
<accession>A0ABZ1UT30</accession>
<protein>
    <submittedName>
        <fullName evidence="1">Uncharacterized protein</fullName>
    </submittedName>
</protein>
<organism evidence="1 2">
    <name type="scientific">[Empedobacter] haloabium</name>
    <dbReference type="NCBI Taxonomy" id="592317"/>
    <lineage>
        <taxon>Bacteria</taxon>
        <taxon>Pseudomonadati</taxon>
        <taxon>Pseudomonadota</taxon>
        <taxon>Betaproteobacteria</taxon>
        <taxon>Burkholderiales</taxon>
        <taxon>Oxalobacteraceae</taxon>
        <taxon>Telluria group</taxon>
        <taxon>Telluria group incertae sedis</taxon>
    </lineage>
</organism>
<dbReference type="Proteomes" id="UP000321323">
    <property type="component" value="Chromosome"/>
</dbReference>
<evidence type="ECO:0000313" key="1">
    <source>
        <dbReference type="EMBL" id="WUR15694.1"/>
    </source>
</evidence>
<sequence>MSEALNRAIETAPEADTPFNRVMKTWAHWMRLDDKPFSTGDANPQDVKELMACGEAVDVMVSELPAYERWAVRKAFGLATVWMFPERSLPDALVAAETKLFPKLNKNVATKRYFN</sequence>
<evidence type="ECO:0000313" key="2">
    <source>
        <dbReference type="Proteomes" id="UP000321323"/>
    </source>
</evidence>
<keyword evidence="2" id="KW-1185">Reference proteome</keyword>
<name>A0ABZ1UT30_9BURK</name>
<gene>
    <name evidence="1" type="ORF">E7V67_011500</name>
</gene>